<organism evidence="2 3">
    <name type="scientific">Channa striata</name>
    <name type="common">Snakehead murrel</name>
    <name type="synonym">Ophicephalus striatus</name>
    <dbReference type="NCBI Taxonomy" id="64152"/>
    <lineage>
        <taxon>Eukaryota</taxon>
        <taxon>Metazoa</taxon>
        <taxon>Chordata</taxon>
        <taxon>Craniata</taxon>
        <taxon>Vertebrata</taxon>
        <taxon>Euteleostomi</taxon>
        <taxon>Actinopterygii</taxon>
        <taxon>Neopterygii</taxon>
        <taxon>Teleostei</taxon>
        <taxon>Neoteleostei</taxon>
        <taxon>Acanthomorphata</taxon>
        <taxon>Anabantaria</taxon>
        <taxon>Anabantiformes</taxon>
        <taxon>Channoidei</taxon>
        <taxon>Channidae</taxon>
        <taxon>Channa</taxon>
    </lineage>
</organism>
<dbReference type="Proteomes" id="UP001187415">
    <property type="component" value="Unassembled WGS sequence"/>
</dbReference>
<comment type="caution">
    <text evidence="2">The sequence shown here is derived from an EMBL/GenBank/DDBJ whole genome shotgun (WGS) entry which is preliminary data.</text>
</comment>
<feature type="coiled-coil region" evidence="1">
    <location>
        <begin position="123"/>
        <end position="174"/>
    </location>
</feature>
<dbReference type="GO" id="GO:0051878">
    <property type="term" value="P:lateral element assembly"/>
    <property type="evidence" value="ECO:0007669"/>
    <property type="project" value="TreeGrafter"/>
</dbReference>
<dbReference type="GO" id="GO:0003690">
    <property type="term" value="F:double-stranded DNA binding"/>
    <property type="evidence" value="ECO:0007669"/>
    <property type="project" value="TreeGrafter"/>
</dbReference>
<accession>A0AA88NR59</accession>
<gene>
    <name evidence="2" type="ORF">Q5P01_001341</name>
</gene>
<dbReference type="InterPro" id="IPR008827">
    <property type="entry name" value="SYCP1"/>
</dbReference>
<evidence type="ECO:0000313" key="3">
    <source>
        <dbReference type="Proteomes" id="UP001187415"/>
    </source>
</evidence>
<feature type="coiled-coil region" evidence="1">
    <location>
        <begin position="322"/>
        <end position="430"/>
    </location>
</feature>
<feature type="coiled-coil region" evidence="1">
    <location>
        <begin position="231"/>
        <end position="279"/>
    </location>
</feature>
<reference evidence="2" key="1">
    <citation type="submission" date="2023-07" db="EMBL/GenBank/DDBJ databases">
        <title>Chromosome-level Genome Assembly of Striped Snakehead (Channa striata).</title>
        <authorList>
            <person name="Liu H."/>
        </authorList>
    </citation>
    <scope>NUCLEOTIDE SEQUENCE</scope>
    <source>
        <strain evidence="2">Gz</strain>
        <tissue evidence="2">Muscle</tissue>
    </source>
</reference>
<evidence type="ECO:0008006" key="4">
    <source>
        <dbReference type="Google" id="ProtNLM"/>
    </source>
</evidence>
<dbReference type="PANTHER" id="PTHR46918:SF1">
    <property type="entry name" value="SYNAPTONEMAL COMPLEX PROTEIN 1"/>
    <property type="match status" value="1"/>
</dbReference>
<name>A0AA88NR59_CHASR</name>
<dbReference type="GO" id="GO:0000801">
    <property type="term" value="C:central element"/>
    <property type="evidence" value="ECO:0007669"/>
    <property type="project" value="TreeGrafter"/>
</dbReference>
<dbReference type="PANTHER" id="PTHR46918">
    <property type="entry name" value="SYNAPTONEMAL COMPLEX PROTEIN 1"/>
    <property type="match status" value="1"/>
</dbReference>
<proteinExistence type="predicted"/>
<evidence type="ECO:0000256" key="1">
    <source>
        <dbReference type="SAM" id="Coils"/>
    </source>
</evidence>
<protein>
    <recommendedName>
        <fullName evidence="4">Synaptonemal complex protein 1</fullName>
    </recommendedName>
</protein>
<keyword evidence="1" id="KW-0175">Coiled coil</keyword>
<keyword evidence="3" id="KW-1185">Reference proteome</keyword>
<dbReference type="GO" id="GO:0001673">
    <property type="term" value="C:male germ cell nucleus"/>
    <property type="evidence" value="ECO:0007669"/>
    <property type="project" value="TreeGrafter"/>
</dbReference>
<sequence>MDRMERDWGFNFKLLVPPRVNTAQASAVRPQEIAENGGDFMNTLQQGHSKCFDKEQNITVPNTTRVALTKPTRQDIPKMKTVHPMEKDENNSNAGQLYSKLFEEAEKIKSWKVKVNSETALKERRLQENKRTIETQRKAIQELQFGNESLSIKLEEQISENEDLRNKNSATRNLCNILKDTFERSAEKMHLFESEREETHHFFMQNSEKIQKLTSAFESLLVQVETDQKEMQKVKEDVLHFKELMKNCQQECNIKNEEVAGLQTTLKNKEDELQKVLLDLCETKKHCKHLQEATNQQYDLLKCSKTEQETLLQKLQTAEQCCKESEKTCEAVTAALEQSREERAEIIQSRDLSLQELNRVKSQQEEKMEQIKITCQELQSLLELKSQRIKELEENVMATSEEFERTKLLLEETIEEGAKKDEQIKVLEHELVKVHELEAKLFTEMKRNKEQTFQMEQLMNDLVQQKVKYEELMSNFNELQSEKFAIQLQFESGSSHVKAIEANLKVSKETTVKLKREIQRLEEENQTLREEVKMKIQSKCNEIEVLQKETEKNCEHLQEEIKKKEKQIKTVETKLCNVTKKIQIKLKAQEEYKKENKLLKKQMAKETAKSNQLQSAMNNLQQQFLDLEKSKKDDHQKLIKDLESKSTFAAELENEVRKLRLTTAEAVKNKEDAELKCQHKIADMVALMEKHKNQCDRIVEKKDAELQENKKKEAEAVAYKESLHLELAKHKTENDQLKKKLRKETTDKENLEKEITDLKKELSSVTITQLSECNKKKSAALNYKQGRCSDTPKESYSKIHEFDFSKARKTLSHGKDDGTAALNKALINSAIFTDQDNEAIHNSLFKSCVASYRIRTPPSADKTACWGKNPIELEPKSDSSDQNGFLAFANTPHPTPPCKPIFKKLQSPVTHKSPGTSLKLAAMKRMRDAGWTAVTGYGKKKKKTNEKIFA</sequence>
<evidence type="ECO:0000313" key="2">
    <source>
        <dbReference type="EMBL" id="KAK2861808.1"/>
    </source>
</evidence>
<dbReference type="AlphaFoldDB" id="A0AA88NR59"/>
<dbReference type="Pfam" id="PF05483">
    <property type="entry name" value="SCP-1"/>
    <property type="match status" value="1"/>
</dbReference>
<dbReference type="GO" id="GO:0000711">
    <property type="term" value="P:meiotic DNA repair synthesis"/>
    <property type="evidence" value="ECO:0007669"/>
    <property type="project" value="TreeGrafter"/>
</dbReference>
<dbReference type="GO" id="GO:0000802">
    <property type="term" value="C:transverse filament"/>
    <property type="evidence" value="ECO:0007669"/>
    <property type="project" value="TreeGrafter"/>
</dbReference>
<dbReference type="GO" id="GO:0051026">
    <property type="term" value="P:chiasma assembly"/>
    <property type="evidence" value="ECO:0007669"/>
    <property type="project" value="TreeGrafter"/>
</dbReference>
<feature type="coiled-coil region" evidence="1">
    <location>
        <begin position="455"/>
        <end position="768"/>
    </location>
</feature>
<dbReference type="EMBL" id="JAUPFM010000001">
    <property type="protein sequence ID" value="KAK2861808.1"/>
    <property type="molecule type" value="Genomic_DNA"/>
</dbReference>